<organism evidence="2 3">
    <name type="scientific">Psychroflexus torquis (strain ATCC 700755 / CIP 106069 / ACAM 623)</name>
    <dbReference type="NCBI Taxonomy" id="313595"/>
    <lineage>
        <taxon>Bacteria</taxon>
        <taxon>Pseudomonadati</taxon>
        <taxon>Bacteroidota</taxon>
        <taxon>Flavobacteriia</taxon>
        <taxon>Flavobacteriales</taxon>
        <taxon>Flavobacteriaceae</taxon>
        <taxon>Psychroflexus</taxon>
    </lineage>
</organism>
<dbReference type="HOGENOM" id="CLU_2919439_0_0_10"/>
<evidence type="ECO:0000256" key="1">
    <source>
        <dbReference type="SAM" id="MobiDB-lite"/>
    </source>
</evidence>
<dbReference type="Proteomes" id="UP000008514">
    <property type="component" value="Chromosome"/>
</dbReference>
<protein>
    <recommendedName>
        <fullName evidence="4">YfhD family protein</fullName>
    </recommendedName>
</protein>
<keyword evidence="3" id="KW-1185">Reference proteome</keyword>
<reference evidence="2" key="1">
    <citation type="submission" date="2006-03" db="EMBL/GenBank/DDBJ databases">
        <authorList>
            <person name="Bowman J."/>
            <person name="Ferriera S."/>
            <person name="Johnson J."/>
            <person name="Kravitz S."/>
            <person name="Halpern A."/>
            <person name="Remington K."/>
            <person name="Beeson K."/>
            <person name="Tran B."/>
            <person name="Rogers Y.-H."/>
            <person name="Friedman R."/>
            <person name="Venter J.C."/>
        </authorList>
    </citation>
    <scope>NUCLEOTIDE SEQUENCE [LARGE SCALE GENOMIC DNA]</scope>
    <source>
        <strain evidence="2">ATCC 700755</strain>
    </source>
</reference>
<reference evidence="2" key="2">
    <citation type="submission" date="2012-09" db="EMBL/GenBank/DDBJ databases">
        <title>The complete sequence of Psychroflexus torquis an extreme psychrophile from sea-ice that is stimulated by light.</title>
        <authorList>
            <person name="Feng S."/>
            <person name="Powell S.M."/>
            <person name="Bowman J.P."/>
        </authorList>
    </citation>
    <scope>NUCLEOTIDE SEQUENCE [LARGE SCALE GENOMIC DNA]</scope>
    <source>
        <strain evidence="2">ATCC 700755</strain>
    </source>
</reference>
<dbReference type="EMBL" id="CP003879">
    <property type="protein sequence ID" value="AFU70287.1"/>
    <property type="molecule type" value="Genomic_DNA"/>
</dbReference>
<evidence type="ECO:0000313" key="2">
    <source>
        <dbReference type="EMBL" id="AFU70287.1"/>
    </source>
</evidence>
<dbReference type="OrthoDB" id="1451071at2"/>
<dbReference type="KEGG" id="ptq:P700755_003698"/>
<dbReference type="RefSeq" id="WP_015025831.1">
    <property type="nucleotide sequence ID" value="NC_018721.1"/>
</dbReference>
<dbReference type="eggNOG" id="ENOG5030UH3">
    <property type="taxonomic scope" value="Bacteria"/>
</dbReference>
<evidence type="ECO:0000313" key="3">
    <source>
        <dbReference type="Proteomes" id="UP000008514"/>
    </source>
</evidence>
<accession>K4II95</accession>
<feature type="compositionally biased region" description="Basic and acidic residues" evidence="1">
    <location>
        <begin position="12"/>
        <end position="25"/>
    </location>
</feature>
<dbReference type="AlphaFoldDB" id="K4II95"/>
<gene>
    <name evidence="2" type="ordered locus">P700755_003698</name>
</gene>
<proteinExistence type="predicted"/>
<name>K4II95_PSYTT</name>
<feature type="region of interest" description="Disordered" evidence="1">
    <location>
        <begin position="1"/>
        <end position="25"/>
    </location>
</feature>
<evidence type="ECO:0008006" key="4">
    <source>
        <dbReference type="Google" id="ProtNLM"/>
    </source>
</evidence>
<dbReference type="STRING" id="313595.P700755_003698"/>
<sequence length="61" mass="6809">MGSTDKYNGIRPKKDGGKAENELHLADMHGDGVHFDRELLAKAKLKEQSDKDIEAQNKSKN</sequence>